<dbReference type="InterPro" id="IPR013780">
    <property type="entry name" value="Glyco_hydro_b"/>
</dbReference>
<dbReference type="Gene3D" id="2.60.40.1180">
    <property type="entry name" value="Golgi alpha-mannosidase II"/>
    <property type="match status" value="1"/>
</dbReference>
<evidence type="ECO:0000313" key="3">
    <source>
        <dbReference type="EMBL" id="KPJ63817.1"/>
    </source>
</evidence>
<feature type="non-terminal residue" evidence="3">
    <location>
        <position position="1"/>
    </location>
</feature>
<accession>A0A0S7XP36</accession>
<dbReference type="GO" id="GO:0000272">
    <property type="term" value="P:polysaccharide catabolic process"/>
    <property type="evidence" value="ECO:0007669"/>
    <property type="project" value="TreeGrafter"/>
</dbReference>
<dbReference type="Proteomes" id="UP000052020">
    <property type="component" value="Unassembled WGS sequence"/>
</dbReference>
<gene>
    <name evidence="3" type="ORF">AMK68_03070</name>
</gene>
<comment type="subunit">
    <text evidence="1">Homohexamer; trimer of dimers.</text>
</comment>
<dbReference type="Pfam" id="PF06964">
    <property type="entry name" value="Alpha-L-AF_C"/>
    <property type="match status" value="1"/>
</dbReference>
<feature type="domain" description="Alpha-L-arabinofuranosidase C-terminal" evidence="2">
    <location>
        <begin position="127"/>
        <end position="324"/>
    </location>
</feature>
<dbReference type="PANTHER" id="PTHR43576">
    <property type="entry name" value="ALPHA-L-ARABINOFURANOSIDASE C-RELATED"/>
    <property type="match status" value="1"/>
</dbReference>
<sequence>YWGIGNEICLSGEIGHVDAATYAQGYLRFREAMSAADPDLKFIAVGWHDDLPEWNPEVLRVAGPAIDYLAIHHYLPGLKRDHGLDDDQVYHAIVAANLDIEQRLAWVVAGLEEAERQHGHRPKIAFDEWNVAPPHRHHDADNVGKAYYTTRDGLFAAAFLNSLHRFCRDVAMANLAQLVNLLPAIVAVPGRAWATPVYWAVWLYRHHACEVAGRATVECDAFALPETGNVRQQAAVPWLDVSPTFDRDRRAMGICVVNRHRTADVSAQVVLQGFDPEPDGESWTLNGPDALSRNLADSPDTVIVLREAIGGLSARFEHTFPAHSATVLRARRR</sequence>
<name>A0A0S7XP36_9BACT</name>
<dbReference type="AlphaFoldDB" id="A0A0S7XP36"/>
<evidence type="ECO:0000259" key="2">
    <source>
        <dbReference type="SMART" id="SM00813"/>
    </source>
</evidence>
<dbReference type="SMART" id="SM00813">
    <property type="entry name" value="Alpha-L-AF_C"/>
    <property type="match status" value="1"/>
</dbReference>
<dbReference type="SUPFAM" id="SSF51445">
    <property type="entry name" value="(Trans)glycosidases"/>
    <property type="match status" value="1"/>
</dbReference>
<dbReference type="Gene3D" id="3.20.20.80">
    <property type="entry name" value="Glycosidases"/>
    <property type="match status" value="1"/>
</dbReference>
<comment type="caution">
    <text evidence="3">The sequence shown here is derived from an EMBL/GenBank/DDBJ whole genome shotgun (WGS) entry which is preliminary data.</text>
</comment>
<proteinExistence type="predicted"/>
<protein>
    <recommendedName>
        <fullName evidence="2">Alpha-L-arabinofuranosidase C-terminal domain-containing protein</fullName>
    </recommendedName>
</protein>
<dbReference type="InterPro" id="IPR017853">
    <property type="entry name" value="GH"/>
</dbReference>
<dbReference type="GO" id="GO:0046373">
    <property type="term" value="P:L-arabinose metabolic process"/>
    <property type="evidence" value="ECO:0007669"/>
    <property type="project" value="InterPro"/>
</dbReference>
<dbReference type="SUPFAM" id="SSF51011">
    <property type="entry name" value="Glycosyl hydrolase domain"/>
    <property type="match status" value="1"/>
</dbReference>
<organism evidence="3 4">
    <name type="scientific">candidate division KD3-62 bacterium DG_56</name>
    <dbReference type="NCBI Taxonomy" id="1704032"/>
    <lineage>
        <taxon>Bacteria</taxon>
        <taxon>candidate division KD3-62</taxon>
    </lineage>
</organism>
<dbReference type="PANTHER" id="PTHR43576:SF2">
    <property type="entry name" value="INTRACELLULAR EXO-ALPHA-L-ARABINOFURANOSIDASE 2"/>
    <property type="match status" value="1"/>
</dbReference>
<reference evidence="3 4" key="1">
    <citation type="journal article" date="2015" name="Microbiome">
        <title>Genomic resolution of linkages in carbon, nitrogen, and sulfur cycling among widespread estuary sediment bacteria.</title>
        <authorList>
            <person name="Baker B.J."/>
            <person name="Lazar C.S."/>
            <person name="Teske A.P."/>
            <person name="Dick G.J."/>
        </authorList>
    </citation>
    <scope>NUCLEOTIDE SEQUENCE [LARGE SCALE GENOMIC DNA]</scope>
    <source>
        <strain evidence="3">DG_56</strain>
    </source>
</reference>
<dbReference type="InterPro" id="IPR010720">
    <property type="entry name" value="Alpha-L-AF_C"/>
</dbReference>
<evidence type="ECO:0000313" key="4">
    <source>
        <dbReference type="Proteomes" id="UP000052020"/>
    </source>
</evidence>
<dbReference type="GO" id="GO:0046556">
    <property type="term" value="F:alpha-L-arabinofuranosidase activity"/>
    <property type="evidence" value="ECO:0007669"/>
    <property type="project" value="UniProtKB-EC"/>
</dbReference>
<dbReference type="EMBL" id="LIZY01000061">
    <property type="protein sequence ID" value="KPJ63817.1"/>
    <property type="molecule type" value="Genomic_DNA"/>
</dbReference>
<evidence type="ECO:0000256" key="1">
    <source>
        <dbReference type="ARBA" id="ARBA00011165"/>
    </source>
</evidence>